<accession>D4ZAR8</accession>
<dbReference type="Gene3D" id="2.30.40.10">
    <property type="entry name" value="Urease, subunit C, domain 1"/>
    <property type="match status" value="1"/>
</dbReference>
<reference evidence="3" key="1">
    <citation type="journal article" date="2010" name="Mol. Biosyst.">
        <title>Complete genome sequence and comparative analysis of Shewanella violacea, a psychrophilic and piezophilic bacterium from deep sea floor sediments.</title>
        <authorList>
            <person name="Aono E."/>
            <person name="Baba T."/>
            <person name="Ara T."/>
            <person name="Nishi T."/>
            <person name="Nakamichi T."/>
            <person name="Inamoto E."/>
            <person name="Toyonaga H."/>
            <person name="Hasegawa M."/>
            <person name="Takai Y."/>
            <person name="Okumura Y."/>
            <person name="Baba M."/>
            <person name="Tomita M."/>
            <person name="Kato C."/>
            <person name="Oshima T."/>
            <person name="Nakasone K."/>
            <person name="Mori H."/>
        </authorList>
    </citation>
    <scope>NUCLEOTIDE SEQUENCE [LARGE SCALE GENOMIC DNA]</scope>
    <source>
        <strain evidence="3">JCM 10179 / CIP 106290 / LMG 19151 / DSS12</strain>
    </source>
</reference>
<protein>
    <recommendedName>
        <fullName evidence="1">Amidohydrolase 3 domain-containing protein</fullName>
    </recommendedName>
</protein>
<dbReference type="AlphaFoldDB" id="D4ZAR8"/>
<dbReference type="PANTHER" id="PTHR22642">
    <property type="entry name" value="IMIDAZOLONEPROPIONASE"/>
    <property type="match status" value="1"/>
</dbReference>
<dbReference type="GO" id="GO:0016810">
    <property type="term" value="F:hydrolase activity, acting on carbon-nitrogen (but not peptide) bonds"/>
    <property type="evidence" value="ECO:0007669"/>
    <property type="project" value="InterPro"/>
</dbReference>
<dbReference type="InterPro" id="IPR011059">
    <property type="entry name" value="Metal-dep_hydrolase_composite"/>
</dbReference>
<sequence>MLFADTLYKNGEILTMDGDKPNYVEAVTVRNGKIQAVGSLESISQFKGDSTRVIDLNGKTMLPGFIDPHGHFMFALQMVKQVNVALPPVGKITDIPSLQAKLKQYQQDNKIPEGEWVVGWGYDNEGLAEQRHVLKTDLDAALPNHKVMIIHVSGHGAVLNSKAFEWAGIDASTPTPPGGVIARVEGSQEPAGLLMETAYLPVFSKMPQPSKSDMFALMDQAQQMYASEGYTHAQEGATHVKDMRFLQEAAAKGKIYLDIVSLPLFLEMDEWLNKPEFPFGEYTNKLKFQGVKFVQDGSPQGKTAYVSHPYLTGGPDGQENWKGEPTLPEAEFDTLVKRALDNKIQVFVHANGDATIDEVITAVEKAGITAKDDRRTTVIHSQFQRPEHLQKYKDLGMTPSYFTNHTFFWGDVHIKNIGKEAANFISPIKSATELGLIYSNHTDFNVTPLDPMFVMWTAMSRTSRTGQVIGAEQRVDAYTALQGLTTGPAYQVFEEDRKGMIKPGLLADFVILDKNPITVAAGDSMDKVKDIRVMETIKQDKLIYEAK</sequence>
<feature type="domain" description="Amidohydrolase 3" evidence="1">
    <location>
        <begin position="52"/>
        <end position="544"/>
    </location>
</feature>
<name>D4ZAR8_SHEVD</name>
<dbReference type="CDD" id="cd01300">
    <property type="entry name" value="YtcJ_like"/>
    <property type="match status" value="1"/>
</dbReference>
<dbReference type="eggNOG" id="COG1574">
    <property type="taxonomic scope" value="Bacteria"/>
</dbReference>
<dbReference type="Gene3D" id="3.20.20.140">
    <property type="entry name" value="Metal-dependent hydrolases"/>
    <property type="match status" value="1"/>
</dbReference>
<dbReference type="SUPFAM" id="SSF51338">
    <property type="entry name" value="Composite domain of metallo-dependent hydrolases"/>
    <property type="match status" value="1"/>
</dbReference>
<proteinExistence type="predicted"/>
<gene>
    <name evidence="2" type="ordered locus">SVI_3142</name>
</gene>
<dbReference type="KEGG" id="svo:SVI_3142"/>
<keyword evidence="3" id="KW-1185">Reference proteome</keyword>
<dbReference type="Gene3D" id="3.10.310.70">
    <property type="match status" value="1"/>
</dbReference>
<dbReference type="STRING" id="637905.SVI_3142"/>
<dbReference type="Proteomes" id="UP000002350">
    <property type="component" value="Chromosome"/>
</dbReference>
<dbReference type="InterPro" id="IPR032466">
    <property type="entry name" value="Metal_Hydrolase"/>
</dbReference>
<dbReference type="SUPFAM" id="SSF51556">
    <property type="entry name" value="Metallo-dependent hydrolases"/>
    <property type="match status" value="1"/>
</dbReference>
<dbReference type="EMBL" id="AP011177">
    <property type="protein sequence ID" value="BAJ03113.1"/>
    <property type="molecule type" value="Genomic_DNA"/>
</dbReference>
<dbReference type="InterPro" id="IPR033932">
    <property type="entry name" value="YtcJ-like"/>
</dbReference>
<dbReference type="Pfam" id="PF07969">
    <property type="entry name" value="Amidohydro_3"/>
    <property type="match status" value="1"/>
</dbReference>
<organism evidence="2 3">
    <name type="scientific">Shewanella violacea (strain JCM 10179 / CIP 106290 / LMG 19151 / DSS12)</name>
    <dbReference type="NCBI Taxonomy" id="637905"/>
    <lineage>
        <taxon>Bacteria</taxon>
        <taxon>Pseudomonadati</taxon>
        <taxon>Pseudomonadota</taxon>
        <taxon>Gammaproteobacteria</taxon>
        <taxon>Alteromonadales</taxon>
        <taxon>Shewanellaceae</taxon>
        <taxon>Shewanella</taxon>
    </lineage>
</organism>
<evidence type="ECO:0000259" key="1">
    <source>
        <dbReference type="Pfam" id="PF07969"/>
    </source>
</evidence>
<evidence type="ECO:0000313" key="3">
    <source>
        <dbReference type="Proteomes" id="UP000002350"/>
    </source>
</evidence>
<evidence type="ECO:0000313" key="2">
    <source>
        <dbReference type="EMBL" id="BAJ03113.1"/>
    </source>
</evidence>
<dbReference type="PANTHER" id="PTHR22642:SF2">
    <property type="entry name" value="PROTEIN LONG AFTER FAR-RED 3"/>
    <property type="match status" value="1"/>
</dbReference>
<dbReference type="HOGENOM" id="CLU_009942_2_0_6"/>
<dbReference type="InterPro" id="IPR013108">
    <property type="entry name" value="Amidohydro_3"/>
</dbReference>